<dbReference type="Proteomes" id="UP000235703">
    <property type="component" value="Unassembled WGS sequence"/>
</dbReference>
<evidence type="ECO:0000313" key="1">
    <source>
        <dbReference type="EMBL" id="PMB97608.1"/>
    </source>
</evidence>
<dbReference type="RefSeq" id="WP_102162365.1">
    <property type="nucleotide sequence ID" value="NZ_PNFZ01000005.1"/>
</dbReference>
<sequence>MTETRASHGTVVLTVTDGLAHLEIDRAETLNSLTGEVMADLVEIGTGLIDRDDVSAVVLSGRGRAFCAGLDVSEFGRMVSGGGGSPESEEPLGAAHALAQQCVHVWSLVPAPVIAAVQSVAYGGGLQIALGADVRIASRELKASMMEVNWGIIPDMCGTQLLTRLIGPGRAKLAILTGRVIDADTALAWGVVDEIADDANAAALALGRELAEKSRPALCAAKQLVDLAATADLAEGFAAEQDAIRSLIGGPEQQQAVEKRMAELAARKR</sequence>
<keyword evidence="1" id="KW-0456">Lyase</keyword>
<dbReference type="EC" id="4.2.1.17" evidence="1"/>
<dbReference type="InterPro" id="IPR029045">
    <property type="entry name" value="ClpP/crotonase-like_dom_sf"/>
</dbReference>
<keyword evidence="2" id="KW-1185">Reference proteome</keyword>
<organism evidence="1 2">
    <name type="scientific">Brevibacterium luteolum</name>
    <dbReference type="NCBI Taxonomy" id="199591"/>
    <lineage>
        <taxon>Bacteria</taxon>
        <taxon>Bacillati</taxon>
        <taxon>Actinomycetota</taxon>
        <taxon>Actinomycetes</taxon>
        <taxon>Micrococcales</taxon>
        <taxon>Brevibacteriaceae</taxon>
        <taxon>Brevibacterium</taxon>
    </lineage>
</organism>
<dbReference type="InterPro" id="IPR001753">
    <property type="entry name" value="Enoyl-CoA_hydra/iso"/>
</dbReference>
<dbReference type="GO" id="GO:0004300">
    <property type="term" value="F:enoyl-CoA hydratase activity"/>
    <property type="evidence" value="ECO:0007669"/>
    <property type="project" value="UniProtKB-EC"/>
</dbReference>
<protein>
    <submittedName>
        <fullName evidence="1">Enoyl-CoA hydratase</fullName>
        <ecNumber evidence="1">4.2.1.17</ecNumber>
    </submittedName>
</protein>
<gene>
    <name evidence="1" type="ORF">CJ198_09350</name>
</gene>
<comment type="caution">
    <text evidence="1">The sequence shown here is derived from an EMBL/GenBank/DDBJ whole genome shotgun (WGS) entry which is preliminary data.</text>
</comment>
<dbReference type="PANTHER" id="PTHR11941:SF54">
    <property type="entry name" value="ENOYL-COA HYDRATASE, MITOCHONDRIAL"/>
    <property type="match status" value="1"/>
</dbReference>
<dbReference type="GO" id="GO:0006635">
    <property type="term" value="P:fatty acid beta-oxidation"/>
    <property type="evidence" value="ECO:0007669"/>
    <property type="project" value="TreeGrafter"/>
</dbReference>
<proteinExistence type="predicted"/>
<dbReference type="SUPFAM" id="SSF52096">
    <property type="entry name" value="ClpP/crotonase"/>
    <property type="match status" value="1"/>
</dbReference>
<evidence type="ECO:0000313" key="2">
    <source>
        <dbReference type="Proteomes" id="UP000235703"/>
    </source>
</evidence>
<dbReference type="CDD" id="cd06558">
    <property type="entry name" value="crotonase-like"/>
    <property type="match status" value="1"/>
</dbReference>
<dbReference type="PANTHER" id="PTHR11941">
    <property type="entry name" value="ENOYL-COA HYDRATASE-RELATED"/>
    <property type="match status" value="1"/>
</dbReference>
<dbReference type="Gene3D" id="3.90.226.10">
    <property type="entry name" value="2-enoyl-CoA Hydratase, Chain A, domain 1"/>
    <property type="match status" value="1"/>
</dbReference>
<dbReference type="AlphaFoldDB" id="A0A2N6PG15"/>
<dbReference type="OrthoDB" id="8452484at2"/>
<dbReference type="EMBL" id="PNFZ01000005">
    <property type="protein sequence ID" value="PMB97608.1"/>
    <property type="molecule type" value="Genomic_DNA"/>
</dbReference>
<reference evidence="1 2" key="1">
    <citation type="submission" date="2017-09" db="EMBL/GenBank/DDBJ databases">
        <title>Bacterial strain isolated from the female urinary microbiota.</title>
        <authorList>
            <person name="Thomas-White K."/>
            <person name="Kumar N."/>
            <person name="Forster S."/>
            <person name="Putonti C."/>
            <person name="Lawley T."/>
            <person name="Wolfe A.J."/>
        </authorList>
    </citation>
    <scope>NUCLEOTIDE SEQUENCE [LARGE SCALE GENOMIC DNA]</scope>
    <source>
        <strain evidence="1 2">UMB0680</strain>
    </source>
</reference>
<accession>A0A2N6PG15</accession>
<name>A0A2N6PG15_9MICO</name>
<dbReference type="Pfam" id="PF00378">
    <property type="entry name" value="ECH_1"/>
    <property type="match status" value="1"/>
</dbReference>